<keyword evidence="4" id="KW-1185">Reference proteome</keyword>
<dbReference type="EMBL" id="MIJD01000027">
    <property type="protein sequence ID" value="OPE55545.1"/>
    <property type="molecule type" value="Genomic_DNA"/>
</dbReference>
<proteinExistence type="predicted"/>
<evidence type="ECO:0000313" key="2">
    <source>
        <dbReference type="EMBL" id="PEG52095.1"/>
    </source>
</evidence>
<dbReference type="AlphaFoldDB" id="A0A1Q4HLY6"/>
<reference evidence="2 4" key="2">
    <citation type="submission" date="2017-10" db="EMBL/GenBank/DDBJ databases">
        <title>The new phylogeny of genus Mycobacterium.</title>
        <authorList>
            <person name="Tortoli E."/>
            <person name="Trovato A."/>
            <person name="Cirillo D.M."/>
        </authorList>
    </citation>
    <scope>NUCLEOTIDE SEQUENCE [LARGE SCALE GENOMIC DNA]</scope>
    <source>
        <strain evidence="2 4">IP141170001</strain>
    </source>
</reference>
<comment type="caution">
    <text evidence="1">The sequence shown here is derived from an EMBL/GenBank/DDBJ whole genome shotgun (WGS) entry which is preliminary data.</text>
</comment>
<accession>A0A1Q4HLY6</accession>
<sequence length="63" mass="6785">MLGAIEIAIMSPIRSTFPRTKLRPFSFPTTTLTSISGEFGEGVLVGPPIYGLTHELFESCIGV</sequence>
<dbReference type="EMBL" id="PDCR01000037">
    <property type="protein sequence ID" value="PEG52095.1"/>
    <property type="molecule type" value="Genomic_DNA"/>
</dbReference>
<protein>
    <submittedName>
        <fullName evidence="1">Uncharacterized protein</fullName>
    </submittedName>
</protein>
<gene>
    <name evidence="1" type="ORF">BV510_04445</name>
    <name evidence="2" type="ORF">CRI78_23445</name>
</gene>
<dbReference type="Proteomes" id="UP000191039">
    <property type="component" value="Unassembled WGS sequence"/>
</dbReference>
<evidence type="ECO:0000313" key="1">
    <source>
        <dbReference type="EMBL" id="OPE55545.1"/>
    </source>
</evidence>
<organism evidence="1 3">
    <name type="scientific">Mycolicibacterium diernhoferi</name>
    <dbReference type="NCBI Taxonomy" id="1801"/>
    <lineage>
        <taxon>Bacteria</taxon>
        <taxon>Bacillati</taxon>
        <taxon>Actinomycetota</taxon>
        <taxon>Actinomycetes</taxon>
        <taxon>Mycobacteriales</taxon>
        <taxon>Mycobacteriaceae</taxon>
        <taxon>Mycolicibacterium</taxon>
    </lineage>
</organism>
<evidence type="ECO:0000313" key="3">
    <source>
        <dbReference type="Proteomes" id="UP000191039"/>
    </source>
</evidence>
<evidence type="ECO:0000313" key="4">
    <source>
        <dbReference type="Proteomes" id="UP000220340"/>
    </source>
</evidence>
<reference evidence="1 3" key="1">
    <citation type="submission" date="2016-09" db="EMBL/GenBank/DDBJ databases">
        <title>genome sequences of unsequenced Mycobacteria.</title>
        <authorList>
            <person name="Greninger A.L."/>
            <person name="Jerome K.R."/>
            <person name="Mcnair B."/>
            <person name="Wallis C."/>
            <person name="Fang F."/>
        </authorList>
    </citation>
    <scope>NUCLEOTIDE SEQUENCE [LARGE SCALE GENOMIC DNA]</scope>
    <source>
        <strain evidence="1 3">BM1</strain>
    </source>
</reference>
<name>A0A1Q4HLY6_9MYCO</name>
<dbReference type="Proteomes" id="UP000220340">
    <property type="component" value="Unassembled WGS sequence"/>
</dbReference>